<dbReference type="NCBIfam" id="NF009329">
    <property type="entry name" value="PRK12687.1"/>
    <property type="match status" value="1"/>
</dbReference>
<evidence type="ECO:0000259" key="5">
    <source>
        <dbReference type="Pfam" id="PF00700"/>
    </source>
</evidence>
<evidence type="ECO:0000256" key="2">
    <source>
        <dbReference type="ARBA" id="ARBA00023143"/>
    </source>
</evidence>
<dbReference type="GO" id="GO:0005576">
    <property type="term" value="C:extracellular region"/>
    <property type="evidence" value="ECO:0007669"/>
    <property type="project" value="UniProtKB-SubCell"/>
</dbReference>
<proteinExistence type="inferred from homology"/>
<keyword evidence="6" id="KW-0282">Flagellum</keyword>
<reference evidence="6 7" key="1">
    <citation type="submission" date="2016-11" db="EMBL/GenBank/DDBJ databases">
        <title>Complete genome sequence of the aerobically denitrifying bacterium Chelatococcus daeguensis TAD1.</title>
        <authorList>
            <person name="Yang Y."/>
            <person name="Huang S."/>
            <person name="Lin E."/>
        </authorList>
    </citation>
    <scope>NUCLEOTIDE SEQUENCE [LARGE SCALE GENOMIC DNA]</scope>
    <source>
        <strain evidence="6 7">TAD1</strain>
    </source>
</reference>
<feature type="domain" description="Flagellin N-terminal" evidence="4">
    <location>
        <begin position="6"/>
        <end position="135"/>
    </location>
</feature>
<dbReference type="InterPro" id="IPR046358">
    <property type="entry name" value="Flagellin_C"/>
</dbReference>
<comment type="subcellular location">
    <subcellularLocation>
        <location evidence="3">Secreted</location>
    </subcellularLocation>
    <subcellularLocation>
        <location evidence="3">Bacterial flagellum</location>
    </subcellularLocation>
</comment>
<dbReference type="InterPro" id="IPR001492">
    <property type="entry name" value="Flagellin"/>
</dbReference>
<evidence type="ECO:0000259" key="4">
    <source>
        <dbReference type="Pfam" id="PF00669"/>
    </source>
</evidence>
<evidence type="ECO:0000313" key="7">
    <source>
        <dbReference type="Proteomes" id="UP000182703"/>
    </source>
</evidence>
<evidence type="ECO:0000313" key="6">
    <source>
        <dbReference type="EMBL" id="APF38479.1"/>
    </source>
</evidence>
<dbReference type="GO" id="GO:0005198">
    <property type="term" value="F:structural molecule activity"/>
    <property type="evidence" value="ECO:0007669"/>
    <property type="project" value="UniProtKB-UniRule"/>
</dbReference>
<organism evidence="6 7">
    <name type="scientific">Chelatococcus daeguensis</name>
    <dbReference type="NCBI Taxonomy" id="444444"/>
    <lineage>
        <taxon>Bacteria</taxon>
        <taxon>Pseudomonadati</taxon>
        <taxon>Pseudomonadota</taxon>
        <taxon>Alphaproteobacteria</taxon>
        <taxon>Hyphomicrobiales</taxon>
        <taxon>Chelatococcaceae</taxon>
        <taxon>Chelatococcus</taxon>
    </lineage>
</organism>
<protein>
    <recommendedName>
        <fullName evidence="3">Flagellin</fullName>
    </recommendedName>
</protein>
<dbReference type="PANTHER" id="PTHR42792:SF2">
    <property type="entry name" value="FLAGELLIN"/>
    <property type="match status" value="1"/>
</dbReference>
<name>A0AAC9NZC4_9HYPH</name>
<dbReference type="Pfam" id="PF00700">
    <property type="entry name" value="Flagellin_C"/>
    <property type="match status" value="1"/>
</dbReference>
<dbReference type="InterPro" id="IPR001029">
    <property type="entry name" value="Flagellin_N"/>
</dbReference>
<keyword evidence="6" id="KW-0969">Cilium</keyword>
<dbReference type="Pfam" id="PF00669">
    <property type="entry name" value="Flagellin_N"/>
    <property type="match status" value="1"/>
</dbReference>
<evidence type="ECO:0000256" key="3">
    <source>
        <dbReference type="RuleBase" id="RU362073"/>
    </source>
</evidence>
<dbReference type="GO" id="GO:0009288">
    <property type="term" value="C:bacterial-type flagellum"/>
    <property type="evidence" value="ECO:0007669"/>
    <property type="project" value="UniProtKB-SubCell"/>
</dbReference>
<gene>
    <name evidence="6" type="ORF">BOQ54_15095</name>
</gene>
<accession>A0AAC9NZC4</accession>
<dbReference type="AlphaFoldDB" id="A0AAC9NZC4"/>
<dbReference type="PANTHER" id="PTHR42792">
    <property type="entry name" value="FLAGELLIN"/>
    <property type="match status" value="1"/>
</dbReference>
<comment type="similarity">
    <text evidence="1 3">Belongs to the bacterial flagellin family.</text>
</comment>
<dbReference type="SUPFAM" id="SSF64518">
    <property type="entry name" value="Phase 1 flagellin"/>
    <property type="match status" value="1"/>
</dbReference>
<dbReference type="RefSeq" id="WP_071924202.1">
    <property type="nucleotide sequence ID" value="NZ_CP018095.1"/>
</dbReference>
<dbReference type="EMBL" id="CP018095">
    <property type="protein sequence ID" value="APF38479.1"/>
    <property type="molecule type" value="Genomic_DNA"/>
</dbReference>
<dbReference type="Gene3D" id="1.20.1330.10">
    <property type="entry name" value="f41 fragment of flagellin, N-terminal domain"/>
    <property type="match status" value="1"/>
</dbReference>
<keyword evidence="7" id="KW-1185">Reference proteome</keyword>
<sequence>MSSLLTNASAMTALQTLTATNKNLSSVQNRISTGMRVSTASDNAAYWSIATTMKSDNAALSAVKDAIGLGAATIDTMYTALDTTKEIVTEIKKKLVAARDAGVDRAKVQTEITDLQNQLKASASSAVFNGENWLDVDSSATAYNATRAVVASFSRAGGAVTIDKIDIDISKMHLFDANGQVGLYDEALEDDTGTAYTFTAVTQRTGTAGAKISVFTFDISGVTNAAADLTELENVTKGVDAVLNQLTDSASYLGSIKKRVDIQNDFVTALSDAITRGVGQLVDANMEEESTKLQALQVQQQLGIQALSIANSSMQNVLSLFRG</sequence>
<evidence type="ECO:0000256" key="1">
    <source>
        <dbReference type="ARBA" id="ARBA00005709"/>
    </source>
</evidence>
<keyword evidence="3" id="KW-0964">Secreted</keyword>
<keyword evidence="6" id="KW-0966">Cell projection</keyword>
<comment type="function">
    <text evidence="3">Flagellin is the subunit protein which polymerizes to form the filaments of bacterial flagella.</text>
</comment>
<dbReference type="Proteomes" id="UP000182703">
    <property type="component" value="Chromosome"/>
</dbReference>
<feature type="domain" description="Flagellin C-terminal" evidence="5">
    <location>
        <begin position="237"/>
        <end position="321"/>
    </location>
</feature>
<keyword evidence="2 3" id="KW-0975">Bacterial flagellum</keyword>
<dbReference type="KEGG" id="cdq:BOQ54_15095"/>